<name>A0AAP7BWN2_CLOPF</name>
<gene>
    <name evidence="1" type="ORF">G6Z34_13965</name>
</gene>
<organism evidence="1 2">
    <name type="scientific">Clostridium perfringens</name>
    <dbReference type="NCBI Taxonomy" id="1502"/>
    <lineage>
        <taxon>Bacteria</taxon>
        <taxon>Bacillati</taxon>
        <taxon>Bacillota</taxon>
        <taxon>Clostridia</taxon>
        <taxon>Eubacteriales</taxon>
        <taxon>Clostridiaceae</taxon>
        <taxon>Clostridium</taxon>
    </lineage>
</organism>
<dbReference type="EMBL" id="JAALLZ010000006">
    <property type="protein sequence ID" value="NGU31191.1"/>
    <property type="molecule type" value="Genomic_DNA"/>
</dbReference>
<dbReference type="Proteomes" id="UP000481454">
    <property type="component" value="Unassembled WGS sequence"/>
</dbReference>
<protein>
    <submittedName>
        <fullName evidence="1">Uncharacterized protein</fullName>
    </submittedName>
</protein>
<proteinExistence type="predicted"/>
<evidence type="ECO:0000313" key="1">
    <source>
        <dbReference type="EMBL" id="NGU31191.1"/>
    </source>
</evidence>
<reference evidence="1 2" key="1">
    <citation type="submission" date="2020-02" db="EMBL/GenBank/DDBJ databases">
        <title>Genomic Insights into the Phylogeny and Genetic Plasticity of the Human and Animal Enteric Pathogen Clostridium perfringens.</title>
        <authorList>
            <person name="Feng Y."/>
            <person name="Hu Y."/>
        </authorList>
    </citation>
    <scope>NUCLEOTIDE SEQUENCE [LARGE SCALE GENOMIC DNA]</scope>
    <source>
        <strain evidence="1 2">CP-40</strain>
    </source>
</reference>
<evidence type="ECO:0000313" key="2">
    <source>
        <dbReference type="Proteomes" id="UP000481454"/>
    </source>
</evidence>
<comment type="caution">
    <text evidence="1">The sequence shown here is derived from an EMBL/GenBank/DDBJ whole genome shotgun (WGS) entry which is preliminary data.</text>
</comment>
<accession>A0AAP7BWN2</accession>
<dbReference type="AlphaFoldDB" id="A0AAP7BWN2"/>
<sequence length="115" mass="13799">MNRLTIEQLETLKGYPRFVKCHTLQLTPMNTTENDIKKYFKTKAIKLANEFNEIDLLTCDKKYLLDLCRRSSLLYFSFKYYKNSKICNLEEMQKYLIKLKDLLSEEDYQNGFTNV</sequence>
<dbReference type="RefSeq" id="WP_164801151.1">
    <property type="nucleotide sequence ID" value="NZ_JAALLZ010000006.1"/>
</dbReference>